<dbReference type="Proteomes" id="UP001642482">
    <property type="component" value="Unassembled WGS sequence"/>
</dbReference>
<evidence type="ECO:0000256" key="1">
    <source>
        <dbReference type="SAM" id="MobiDB-lite"/>
    </source>
</evidence>
<keyword evidence="2" id="KW-0472">Membrane</keyword>
<feature type="compositionally biased region" description="Pro residues" evidence="1">
    <location>
        <begin position="1"/>
        <end position="11"/>
    </location>
</feature>
<organism evidence="3 4">
    <name type="scientific">Sporothrix eucalyptigena</name>
    <dbReference type="NCBI Taxonomy" id="1812306"/>
    <lineage>
        <taxon>Eukaryota</taxon>
        <taxon>Fungi</taxon>
        <taxon>Dikarya</taxon>
        <taxon>Ascomycota</taxon>
        <taxon>Pezizomycotina</taxon>
        <taxon>Sordariomycetes</taxon>
        <taxon>Sordariomycetidae</taxon>
        <taxon>Ophiostomatales</taxon>
        <taxon>Ophiostomataceae</taxon>
        <taxon>Sporothrix</taxon>
    </lineage>
</organism>
<feature type="transmembrane region" description="Helical" evidence="2">
    <location>
        <begin position="120"/>
        <end position="138"/>
    </location>
</feature>
<feature type="transmembrane region" description="Helical" evidence="2">
    <location>
        <begin position="175"/>
        <end position="197"/>
    </location>
</feature>
<keyword evidence="4" id="KW-1185">Reference proteome</keyword>
<gene>
    <name evidence="3" type="ORF">SEUCBS140593_006191</name>
</gene>
<feature type="compositionally biased region" description="Pro residues" evidence="1">
    <location>
        <begin position="27"/>
        <end position="61"/>
    </location>
</feature>
<keyword evidence="2" id="KW-1133">Transmembrane helix</keyword>
<keyword evidence="2" id="KW-0812">Transmembrane</keyword>
<dbReference type="EMBL" id="CAWUHD010000065">
    <property type="protein sequence ID" value="CAK7226298.1"/>
    <property type="molecule type" value="Genomic_DNA"/>
</dbReference>
<reference evidence="3 4" key="1">
    <citation type="submission" date="2024-01" db="EMBL/GenBank/DDBJ databases">
        <authorList>
            <person name="Allen C."/>
            <person name="Tagirdzhanova G."/>
        </authorList>
    </citation>
    <scope>NUCLEOTIDE SEQUENCE [LARGE SCALE GENOMIC DNA]</scope>
</reference>
<name>A0ABP0C337_9PEZI</name>
<protein>
    <submittedName>
        <fullName evidence="3">Uncharacterized protein</fullName>
    </submittedName>
</protein>
<evidence type="ECO:0000313" key="3">
    <source>
        <dbReference type="EMBL" id="CAK7226298.1"/>
    </source>
</evidence>
<feature type="transmembrane region" description="Helical" evidence="2">
    <location>
        <begin position="78"/>
        <end position="100"/>
    </location>
</feature>
<feature type="region of interest" description="Disordered" evidence="1">
    <location>
        <begin position="1"/>
        <end position="68"/>
    </location>
</feature>
<evidence type="ECO:0000313" key="4">
    <source>
        <dbReference type="Proteomes" id="UP001642482"/>
    </source>
</evidence>
<comment type="caution">
    <text evidence="3">The sequence shown here is derived from an EMBL/GenBank/DDBJ whole genome shotgun (WGS) entry which is preliminary data.</text>
</comment>
<sequence length="219" mass="23572">MESAPPIPPRPTPEESNMAQPADAEQMPPPPPPPPPSQDAPPTRPPPPSQDTPPPHPPPPHQGGKSISDRVRERVRELIYPLAIAVTSFVVSFAVGVMAANVAAAGIASRLLLLYEVFKNYGLLAMGATVANAVVTVIDKRLDQVAAKYRPATFDKVVEVLLVGGREGVPAYQQYPFLGMILVPVMTAILFVFMFAWRIVRNLEAFKALVNAAARVRSG</sequence>
<accession>A0ABP0C337</accession>
<proteinExistence type="predicted"/>
<evidence type="ECO:0000256" key="2">
    <source>
        <dbReference type="SAM" id="Phobius"/>
    </source>
</evidence>